<dbReference type="AlphaFoldDB" id="A0AAD9HMV9"/>
<organism evidence="1 2">
    <name type="scientific">Colletotrichum zoysiae</name>
    <dbReference type="NCBI Taxonomy" id="1216348"/>
    <lineage>
        <taxon>Eukaryota</taxon>
        <taxon>Fungi</taxon>
        <taxon>Dikarya</taxon>
        <taxon>Ascomycota</taxon>
        <taxon>Pezizomycotina</taxon>
        <taxon>Sordariomycetes</taxon>
        <taxon>Hypocreomycetidae</taxon>
        <taxon>Glomerellales</taxon>
        <taxon>Glomerellaceae</taxon>
        <taxon>Colletotrichum</taxon>
        <taxon>Colletotrichum graminicola species complex</taxon>
    </lineage>
</organism>
<keyword evidence="2" id="KW-1185">Reference proteome</keyword>
<proteinExistence type="predicted"/>
<evidence type="ECO:0000313" key="2">
    <source>
        <dbReference type="Proteomes" id="UP001232148"/>
    </source>
</evidence>
<dbReference type="Proteomes" id="UP001232148">
    <property type="component" value="Unassembled WGS sequence"/>
</dbReference>
<comment type="caution">
    <text evidence="1">The sequence shown here is derived from an EMBL/GenBank/DDBJ whole genome shotgun (WGS) entry which is preliminary data.</text>
</comment>
<reference evidence="1" key="1">
    <citation type="submission" date="2021-06" db="EMBL/GenBank/DDBJ databases">
        <title>Comparative genomics, transcriptomics and evolutionary studies reveal genomic signatures of adaptation to plant cell wall in hemibiotrophic fungi.</title>
        <authorList>
            <consortium name="DOE Joint Genome Institute"/>
            <person name="Baroncelli R."/>
            <person name="Diaz J.F."/>
            <person name="Benocci T."/>
            <person name="Peng M."/>
            <person name="Battaglia E."/>
            <person name="Haridas S."/>
            <person name="Andreopoulos W."/>
            <person name="Labutti K."/>
            <person name="Pangilinan J."/>
            <person name="Floch G.L."/>
            <person name="Makela M.R."/>
            <person name="Henrissat B."/>
            <person name="Grigoriev I.V."/>
            <person name="Crouch J.A."/>
            <person name="De Vries R.P."/>
            <person name="Sukno S.A."/>
            <person name="Thon M.R."/>
        </authorList>
    </citation>
    <scope>NUCLEOTIDE SEQUENCE</scope>
    <source>
        <strain evidence="1">MAFF235873</strain>
    </source>
</reference>
<dbReference type="PROSITE" id="PS51257">
    <property type="entry name" value="PROKAR_LIPOPROTEIN"/>
    <property type="match status" value="1"/>
</dbReference>
<evidence type="ECO:0000313" key="1">
    <source>
        <dbReference type="EMBL" id="KAK2031930.1"/>
    </source>
</evidence>
<name>A0AAD9HMV9_9PEZI</name>
<protein>
    <submittedName>
        <fullName evidence="1">Uncharacterized protein</fullName>
    </submittedName>
</protein>
<dbReference type="EMBL" id="MU842835">
    <property type="protein sequence ID" value="KAK2031930.1"/>
    <property type="molecule type" value="Genomic_DNA"/>
</dbReference>
<accession>A0AAD9HMV9</accession>
<sequence>MLRKVATIDPPYPTTSIALGCSKPQYHYGILALLAFCRYVKSISLTPQEEHSRTIFSCYVEAQRHGQRGVSAGLFLLLKRPRLLS</sequence>
<gene>
    <name evidence="1" type="ORF">LX32DRAFT_235645</name>
</gene>